<gene>
    <name evidence="5" type="ORF">L484_019208</name>
</gene>
<dbReference type="GO" id="GO:0099402">
    <property type="term" value="P:plant organ development"/>
    <property type="evidence" value="ECO:0007669"/>
    <property type="project" value="UniProtKB-ARBA"/>
</dbReference>
<dbReference type="NCBIfam" id="TIGR00756">
    <property type="entry name" value="PPR"/>
    <property type="match status" value="4"/>
</dbReference>
<dbReference type="Proteomes" id="UP000030645">
    <property type="component" value="Unassembled WGS sequence"/>
</dbReference>
<sequence>MLERNEYTWSTTIAAFSQRGRLNDALSLYERATEKGVATRTTMMAAYARSGNIHEARRMFDDIINPSVVTWNAIIAGYAQNGMLEEAKDMFMRVPLHNSASWAALISGFAQSAQYREALNLFAELHRSGTDLSRSCFTSALFACTKSGDVVIGQQIHSLTIKTRCQFNLFVGNGLISLYGKCKNAQDISQVFSIMRARDRVSWNPFITGLPHKHMLKEARTIFEKMSKWDVVSWTSIISAYEQAGEVETASKLFLEMLARGTKPNELTAISLLSACGRLGATRLGEQIHVMIRKLGLNSCLGMCNALMTMYFKCGSLDGLYILERCRTEIFHAGLMEKGMAYFNSMSQDYGITPLVHHYTSMIDLLGRAGRLTEAEALIENMPVKLDSVIWKALLAACWIHRDNKVGLRVAERLFKMEPQRSGSYVLLSNMYTSQGMWEKVREMRELMKDDGISKEPAVIQIRNEVHCFRMGDKAHYEFEEINTKLNDLYQSLKAIGYVPDTNSVHHDVEEEQKQDELLYHSEKLAVVYGIMHTPDRGICTERLTRSLPGQSCCSTLRNSRNIYEVPPTNPSVDYPSGDSDHVSKRTSALWRITDQVLQIDDDFHDD</sequence>
<dbReference type="Gene3D" id="1.25.40.10">
    <property type="entry name" value="Tetratricopeptide repeat domain"/>
    <property type="match status" value="4"/>
</dbReference>
<evidence type="ECO:0000313" key="5">
    <source>
        <dbReference type="EMBL" id="EXB51217.1"/>
    </source>
</evidence>
<dbReference type="PANTHER" id="PTHR47926:SF533">
    <property type="entry name" value="DYW DOMAIN-CONTAINING PROTEIN"/>
    <property type="match status" value="1"/>
</dbReference>
<feature type="repeat" description="PPR" evidence="3">
    <location>
        <begin position="5"/>
        <end position="39"/>
    </location>
</feature>
<feature type="repeat" description="PPR" evidence="3">
    <location>
        <begin position="67"/>
        <end position="97"/>
    </location>
</feature>
<name>W9QQY8_9ROSA</name>
<dbReference type="GO" id="GO:0003723">
    <property type="term" value="F:RNA binding"/>
    <property type="evidence" value="ECO:0007669"/>
    <property type="project" value="InterPro"/>
</dbReference>
<organism evidence="5 6">
    <name type="scientific">Morus notabilis</name>
    <dbReference type="NCBI Taxonomy" id="981085"/>
    <lineage>
        <taxon>Eukaryota</taxon>
        <taxon>Viridiplantae</taxon>
        <taxon>Streptophyta</taxon>
        <taxon>Embryophyta</taxon>
        <taxon>Tracheophyta</taxon>
        <taxon>Spermatophyta</taxon>
        <taxon>Magnoliopsida</taxon>
        <taxon>eudicotyledons</taxon>
        <taxon>Gunneridae</taxon>
        <taxon>Pentapetalae</taxon>
        <taxon>rosids</taxon>
        <taxon>fabids</taxon>
        <taxon>Rosales</taxon>
        <taxon>Moraceae</taxon>
        <taxon>Moreae</taxon>
        <taxon>Morus</taxon>
    </lineage>
</organism>
<dbReference type="GO" id="GO:0008270">
    <property type="term" value="F:zinc ion binding"/>
    <property type="evidence" value="ECO:0007669"/>
    <property type="project" value="InterPro"/>
</dbReference>
<dbReference type="PANTHER" id="PTHR47926">
    <property type="entry name" value="PENTATRICOPEPTIDE REPEAT-CONTAINING PROTEIN"/>
    <property type="match status" value="1"/>
</dbReference>
<dbReference type="InterPro" id="IPR032867">
    <property type="entry name" value="DYW_dom"/>
</dbReference>
<keyword evidence="2" id="KW-0677">Repeat</keyword>
<dbReference type="Pfam" id="PF14432">
    <property type="entry name" value="DYW_deaminase"/>
    <property type="match status" value="1"/>
</dbReference>
<comment type="similarity">
    <text evidence="1">Belongs to the PPR family. PCMP-H subfamily.</text>
</comment>
<evidence type="ECO:0000313" key="6">
    <source>
        <dbReference type="Proteomes" id="UP000030645"/>
    </source>
</evidence>
<feature type="domain" description="DYW" evidence="4">
    <location>
        <begin position="497"/>
        <end position="548"/>
    </location>
</feature>
<accession>W9QQY8</accession>
<dbReference type="eggNOG" id="KOG4197">
    <property type="taxonomic scope" value="Eukaryota"/>
</dbReference>
<reference evidence="6" key="1">
    <citation type="submission" date="2013-01" db="EMBL/GenBank/DDBJ databases">
        <title>Draft Genome Sequence of a Mulberry Tree, Morus notabilis C.K. Schneid.</title>
        <authorList>
            <person name="He N."/>
            <person name="Zhao S."/>
        </authorList>
    </citation>
    <scope>NUCLEOTIDE SEQUENCE</scope>
</reference>
<dbReference type="AlphaFoldDB" id="W9QQY8"/>
<dbReference type="PROSITE" id="PS51375">
    <property type="entry name" value="PPR"/>
    <property type="match status" value="4"/>
</dbReference>
<dbReference type="FunFam" id="1.25.40.10:FF:002130">
    <property type="entry name" value="Pentatricopeptide repeat-containing protein mitochondrial"/>
    <property type="match status" value="1"/>
</dbReference>
<protein>
    <recommendedName>
        <fullName evidence="4">DYW domain-containing protein</fullName>
    </recommendedName>
</protein>
<dbReference type="InterPro" id="IPR002885">
    <property type="entry name" value="PPR_rpt"/>
</dbReference>
<keyword evidence="6" id="KW-1185">Reference proteome</keyword>
<feature type="repeat" description="PPR" evidence="3">
    <location>
        <begin position="230"/>
        <end position="264"/>
    </location>
</feature>
<dbReference type="Pfam" id="PF01535">
    <property type="entry name" value="PPR"/>
    <property type="match status" value="5"/>
</dbReference>
<dbReference type="InterPro" id="IPR046848">
    <property type="entry name" value="E_motif"/>
</dbReference>
<evidence type="ECO:0000256" key="3">
    <source>
        <dbReference type="PROSITE-ProRule" id="PRU00708"/>
    </source>
</evidence>
<evidence type="ECO:0000256" key="1">
    <source>
        <dbReference type="ARBA" id="ARBA00006643"/>
    </source>
</evidence>
<evidence type="ECO:0000256" key="2">
    <source>
        <dbReference type="ARBA" id="ARBA00022737"/>
    </source>
</evidence>
<dbReference type="InterPro" id="IPR046960">
    <property type="entry name" value="PPR_At4g14850-like_plant"/>
</dbReference>
<proteinExistence type="inferred from homology"/>
<dbReference type="FunFam" id="1.25.40.10:FF:000158">
    <property type="entry name" value="pentatricopeptide repeat-containing protein At2g33680"/>
    <property type="match status" value="1"/>
</dbReference>
<evidence type="ECO:0000259" key="4">
    <source>
        <dbReference type="Pfam" id="PF14432"/>
    </source>
</evidence>
<dbReference type="GO" id="GO:0009451">
    <property type="term" value="P:RNA modification"/>
    <property type="evidence" value="ECO:0007669"/>
    <property type="project" value="InterPro"/>
</dbReference>
<dbReference type="EMBL" id="KE344035">
    <property type="protein sequence ID" value="EXB51217.1"/>
    <property type="molecule type" value="Genomic_DNA"/>
</dbReference>
<dbReference type="InterPro" id="IPR011990">
    <property type="entry name" value="TPR-like_helical_dom_sf"/>
</dbReference>
<feature type="repeat" description="PPR" evidence="3">
    <location>
        <begin position="98"/>
        <end position="132"/>
    </location>
</feature>
<dbReference type="Pfam" id="PF20431">
    <property type="entry name" value="E_motif"/>
    <property type="match status" value="1"/>
</dbReference>
<dbReference type="Pfam" id="PF13041">
    <property type="entry name" value="PPR_2"/>
    <property type="match status" value="1"/>
</dbReference>